<gene>
    <name evidence="1" type="ORF">SE17_38960</name>
</gene>
<protein>
    <submittedName>
        <fullName evidence="1">Uncharacterized protein</fullName>
    </submittedName>
</protein>
<dbReference type="Proteomes" id="UP000050509">
    <property type="component" value="Unassembled WGS sequence"/>
</dbReference>
<name>A0A0P9CRG3_9CHLR</name>
<evidence type="ECO:0000313" key="2">
    <source>
        <dbReference type="Proteomes" id="UP000050509"/>
    </source>
</evidence>
<reference evidence="1 2" key="1">
    <citation type="submission" date="2015-09" db="EMBL/GenBank/DDBJ databases">
        <title>Draft genome sequence of Kouleothrix aurantiaca JCM 19913.</title>
        <authorList>
            <person name="Hemp J."/>
        </authorList>
    </citation>
    <scope>NUCLEOTIDE SEQUENCE [LARGE SCALE GENOMIC DNA]</scope>
    <source>
        <strain evidence="1 2">COM-B</strain>
    </source>
</reference>
<evidence type="ECO:0000313" key="1">
    <source>
        <dbReference type="EMBL" id="KPV48272.1"/>
    </source>
</evidence>
<feature type="non-terminal residue" evidence="1">
    <location>
        <position position="1"/>
    </location>
</feature>
<proteinExistence type="predicted"/>
<accession>A0A0P9CRG3</accession>
<comment type="caution">
    <text evidence="1">The sequence shown here is derived from an EMBL/GenBank/DDBJ whole genome shotgun (WGS) entry which is preliminary data.</text>
</comment>
<sequence length="59" mass="6551">LGQLGRQHAMRALSSDRAGPEIETIYVQALRRFRGLPPLHYNALAAPPDERGRAIERGT</sequence>
<organism evidence="1 2">
    <name type="scientific">Kouleothrix aurantiaca</name>
    <dbReference type="NCBI Taxonomy" id="186479"/>
    <lineage>
        <taxon>Bacteria</taxon>
        <taxon>Bacillati</taxon>
        <taxon>Chloroflexota</taxon>
        <taxon>Chloroflexia</taxon>
        <taxon>Chloroflexales</taxon>
        <taxon>Roseiflexineae</taxon>
        <taxon>Roseiflexaceae</taxon>
        <taxon>Kouleothrix</taxon>
    </lineage>
</organism>
<keyword evidence="2" id="KW-1185">Reference proteome</keyword>
<dbReference type="AlphaFoldDB" id="A0A0P9CRG3"/>
<dbReference type="EMBL" id="LJCR01002789">
    <property type="protein sequence ID" value="KPV48272.1"/>
    <property type="molecule type" value="Genomic_DNA"/>
</dbReference>